<dbReference type="Pfam" id="PF19054">
    <property type="entry name" value="DUF5753"/>
    <property type="match status" value="1"/>
</dbReference>
<proteinExistence type="predicted"/>
<dbReference type="EMBL" id="JAAXOP010000001">
    <property type="protein sequence ID" value="NKY49175.1"/>
    <property type="molecule type" value="Genomic_DNA"/>
</dbReference>
<evidence type="ECO:0000313" key="3">
    <source>
        <dbReference type="Proteomes" id="UP000565711"/>
    </source>
</evidence>
<evidence type="ECO:0000313" key="2">
    <source>
        <dbReference type="EMBL" id="NKY49175.1"/>
    </source>
</evidence>
<gene>
    <name evidence="2" type="ORF">HGA08_02985</name>
</gene>
<protein>
    <recommendedName>
        <fullName evidence="1">DUF5753 domain-containing protein</fullName>
    </recommendedName>
</protein>
<feature type="domain" description="DUF5753" evidence="1">
    <location>
        <begin position="99"/>
        <end position="161"/>
    </location>
</feature>
<sequence>MSRTSPTVAGWELMLRIREQSKTLGVTATKIQRALGISAAYWSQVTHFQGVLTEEKLRPLLDLLEFEPDEQRELMALRELAKGKGWWDEYSALFDDEQSRFYGLEDGACRIRSVDNGVVPGLLQTEDYVRALVSSVGATGRPTEANQRVRARLQRQRRLEGVACPR</sequence>
<accession>A0A846XUD4</accession>
<keyword evidence="3" id="KW-1185">Reference proteome</keyword>
<dbReference type="RefSeq" id="WP_168436064.1">
    <property type="nucleotide sequence ID" value="NZ_JAAXOP010000001.1"/>
</dbReference>
<comment type="caution">
    <text evidence="2">The sequence shown here is derived from an EMBL/GenBank/DDBJ whole genome shotgun (WGS) entry which is preliminary data.</text>
</comment>
<reference evidence="2 3" key="1">
    <citation type="submission" date="2020-04" db="EMBL/GenBank/DDBJ databases">
        <title>MicrobeNet Type strains.</title>
        <authorList>
            <person name="Nicholson A.C."/>
        </authorList>
    </citation>
    <scope>NUCLEOTIDE SEQUENCE [LARGE SCALE GENOMIC DNA]</scope>
    <source>
        <strain evidence="2 3">JCM 12354</strain>
    </source>
</reference>
<organism evidence="2 3">
    <name type="scientific">Nocardia vermiculata</name>
    <dbReference type="NCBI Taxonomy" id="257274"/>
    <lineage>
        <taxon>Bacteria</taxon>
        <taxon>Bacillati</taxon>
        <taxon>Actinomycetota</taxon>
        <taxon>Actinomycetes</taxon>
        <taxon>Mycobacteriales</taxon>
        <taxon>Nocardiaceae</taxon>
        <taxon>Nocardia</taxon>
    </lineage>
</organism>
<name>A0A846XUD4_9NOCA</name>
<dbReference type="Proteomes" id="UP000565711">
    <property type="component" value="Unassembled WGS sequence"/>
</dbReference>
<evidence type="ECO:0000259" key="1">
    <source>
        <dbReference type="Pfam" id="PF19054"/>
    </source>
</evidence>
<dbReference type="InterPro" id="IPR043917">
    <property type="entry name" value="DUF5753"/>
</dbReference>
<dbReference type="AlphaFoldDB" id="A0A846XUD4"/>